<dbReference type="PANTHER" id="PTHR43273">
    <property type="entry name" value="ANAEROBIC SULFATASE-MATURATING ENZYME HOMOLOG ASLB-RELATED"/>
    <property type="match status" value="1"/>
</dbReference>
<dbReference type="InterPro" id="IPR026335">
    <property type="entry name" value="rSAM_SPASM_FxsB"/>
</dbReference>
<evidence type="ECO:0000313" key="7">
    <source>
        <dbReference type="Proteomes" id="UP000479526"/>
    </source>
</evidence>
<keyword evidence="4" id="KW-0411">Iron-sulfur</keyword>
<evidence type="ECO:0000259" key="5">
    <source>
        <dbReference type="Pfam" id="PF04055"/>
    </source>
</evidence>
<dbReference type="CDD" id="cd01335">
    <property type="entry name" value="Radical_SAM"/>
    <property type="match status" value="1"/>
</dbReference>
<dbReference type="NCBIfam" id="TIGR04269">
    <property type="entry name" value="SAM_SPASM_FxsB"/>
    <property type="match status" value="1"/>
</dbReference>
<keyword evidence="7" id="KW-1185">Reference proteome</keyword>
<dbReference type="SFLD" id="SFLDS00029">
    <property type="entry name" value="Radical_SAM"/>
    <property type="match status" value="1"/>
</dbReference>
<dbReference type="SUPFAM" id="SSF102114">
    <property type="entry name" value="Radical SAM enzymes"/>
    <property type="match status" value="1"/>
</dbReference>
<evidence type="ECO:0000256" key="2">
    <source>
        <dbReference type="ARBA" id="ARBA00022723"/>
    </source>
</evidence>
<dbReference type="InterPro" id="IPR007197">
    <property type="entry name" value="rSAM"/>
</dbReference>
<dbReference type="Gene3D" id="3.20.20.70">
    <property type="entry name" value="Aldolase class I"/>
    <property type="match status" value="1"/>
</dbReference>
<dbReference type="GO" id="GO:0046872">
    <property type="term" value="F:metal ion binding"/>
    <property type="evidence" value="ECO:0007669"/>
    <property type="project" value="UniProtKB-KW"/>
</dbReference>
<dbReference type="Proteomes" id="UP000479526">
    <property type="component" value="Unassembled WGS sequence"/>
</dbReference>
<comment type="caution">
    <text evidence="6">The sequence shown here is derived from an EMBL/GenBank/DDBJ whole genome shotgun (WGS) entry which is preliminary data.</text>
</comment>
<dbReference type="EMBL" id="WXEW01000008">
    <property type="protein sequence ID" value="NAS25442.1"/>
    <property type="molecule type" value="Genomic_DNA"/>
</dbReference>
<protein>
    <submittedName>
        <fullName evidence="6">FxsB family radical SAM/SPASM domain protein</fullName>
    </submittedName>
</protein>
<dbReference type="SFLD" id="SFLDG01067">
    <property type="entry name" value="SPASM/twitch_domain_containing"/>
    <property type="match status" value="1"/>
</dbReference>
<organism evidence="6 7">
    <name type="scientific">Herbidospora solisilvae</name>
    <dbReference type="NCBI Taxonomy" id="2696284"/>
    <lineage>
        <taxon>Bacteria</taxon>
        <taxon>Bacillati</taxon>
        <taxon>Actinomycetota</taxon>
        <taxon>Actinomycetes</taxon>
        <taxon>Streptosporangiales</taxon>
        <taxon>Streptosporangiaceae</taxon>
        <taxon>Herbidospora</taxon>
    </lineage>
</organism>
<name>A0A7C9J5S4_9ACTN</name>
<sequence>MAFQQFILKVHSRCDLACPSCYVYTMADQGWRSQPRKMTPAVIDKVAARIAEHARTHSIVEVDVVLHGGEPLLVGADGLAAIVRRIRSACAAVGTRVRASMQTNAVRLDEAALVQFNELDIRIGVSLDGWREANDRTRVFANGRGSYDAVATSLARLATGPFHHLFAGLLCTIDLRNDPLKTYRSLLEFDPPGIDFLLPHGNWVSPPPSREPDSSRTPYADWLVEIFDHWRNAPTLETEIRIFREITRLLSGAPSRCESVGLSPSRMLVIETDGSIEQSDILKSSWEGAAHTGLNVFRDPFDRALELPGIVARQIGMAALSETCLRCDISRVCGGGLYAHRYATATGFRNPSIYCPDLYKLITHISHRHDRDTARLKGRV</sequence>
<evidence type="ECO:0000256" key="4">
    <source>
        <dbReference type="ARBA" id="ARBA00023014"/>
    </source>
</evidence>
<reference evidence="6 7" key="1">
    <citation type="submission" date="2020-01" db="EMBL/GenBank/DDBJ databases">
        <title>Herbidospora sp. NEAU-GS84 nov., a novel actinomycete isolated from soil.</title>
        <authorList>
            <person name="Han L."/>
        </authorList>
    </citation>
    <scope>NUCLEOTIDE SEQUENCE [LARGE SCALE GENOMIC DNA]</scope>
    <source>
        <strain evidence="6 7">NEAU-GS84</strain>
    </source>
</reference>
<evidence type="ECO:0000256" key="1">
    <source>
        <dbReference type="ARBA" id="ARBA00022691"/>
    </source>
</evidence>
<dbReference type="GO" id="GO:0051536">
    <property type="term" value="F:iron-sulfur cluster binding"/>
    <property type="evidence" value="ECO:0007669"/>
    <property type="project" value="UniProtKB-KW"/>
</dbReference>
<keyword evidence="3" id="KW-0408">Iron</keyword>
<evidence type="ECO:0000256" key="3">
    <source>
        <dbReference type="ARBA" id="ARBA00023004"/>
    </source>
</evidence>
<dbReference type="InterPro" id="IPR058240">
    <property type="entry name" value="rSAM_sf"/>
</dbReference>
<dbReference type="GO" id="GO:0016491">
    <property type="term" value="F:oxidoreductase activity"/>
    <property type="evidence" value="ECO:0007669"/>
    <property type="project" value="InterPro"/>
</dbReference>
<dbReference type="PANTHER" id="PTHR43273:SF8">
    <property type="entry name" value="RADICAL SAM DOMAIN PROTEIN"/>
    <property type="match status" value="1"/>
</dbReference>
<dbReference type="Pfam" id="PF04055">
    <property type="entry name" value="Radical_SAM"/>
    <property type="match status" value="1"/>
</dbReference>
<keyword evidence="2" id="KW-0479">Metal-binding</keyword>
<dbReference type="SFLD" id="SFLDG01386">
    <property type="entry name" value="main_SPASM_domain-containing"/>
    <property type="match status" value="1"/>
</dbReference>
<proteinExistence type="predicted"/>
<dbReference type="SFLD" id="SFLDG01072">
    <property type="entry name" value="dehydrogenase_like"/>
    <property type="match status" value="1"/>
</dbReference>
<feature type="domain" description="Radical SAM core" evidence="5">
    <location>
        <begin position="11"/>
        <end position="157"/>
    </location>
</feature>
<keyword evidence="1" id="KW-0949">S-adenosyl-L-methionine</keyword>
<accession>A0A7C9J5S4</accession>
<dbReference type="AlphaFoldDB" id="A0A7C9J5S4"/>
<dbReference type="InterPro" id="IPR023867">
    <property type="entry name" value="Sulphatase_maturase_rSAM"/>
</dbReference>
<evidence type="ECO:0000313" key="6">
    <source>
        <dbReference type="EMBL" id="NAS25442.1"/>
    </source>
</evidence>
<dbReference type="InterPro" id="IPR013785">
    <property type="entry name" value="Aldolase_TIM"/>
</dbReference>
<gene>
    <name evidence="6" type="ORF">GT755_27635</name>
</gene>